<dbReference type="AlphaFoldDB" id="A0A8T7M7Q1"/>
<dbReference type="SUPFAM" id="SSF56399">
    <property type="entry name" value="ADP-ribosylation"/>
    <property type="match status" value="1"/>
</dbReference>
<dbReference type="RefSeq" id="WP_341469991.1">
    <property type="nucleotide sequence ID" value="NZ_CP128400.1"/>
</dbReference>
<evidence type="ECO:0000313" key="1">
    <source>
        <dbReference type="EMBL" id="NWJ48150.1"/>
    </source>
</evidence>
<protein>
    <submittedName>
        <fullName evidence="1">DUF952 domain-containing protein</fullName>
    </submittedName>
</protein>
<reference evidence="2" key="2">
    <citation type="journal article" date="2024" name="Nature">
        <title>Anoxygenic phototroph of the Chloroflexota uses a type I reaction centre.</title>
        <authorList>
            <person name="Tsuji J.M."/>
            <person name="Shaw N.A."/>
            <person name="Nagashima S."/>
            <person name="Venkiteswaran J.J."/>
            <person name="Schiff S.L."/>
            <person name="Watanabe T."/>
            <person name="Fukui M."/>
            <person name="Hanada S."/>
            <person name="Tank M."/>
            <person name="Neufeld J.D."/>
        </authorList>
    </citation>
    <scope>NUCLEOTIDE SEQUENCE</scope>
    <source>
        <strain evidence="2">L227-S17</strain>
    </source>
</reference>
<dbReference type="Proteomes" id="UP001431572">
    <property type="component" value="Chromosome 2"/>
</dbReference>
<name>A0A8T7M7Q1_9CHLR</name>
<accession>A0A8T7M7Q1</accession>
<evidence type="ECO:0000313" key="4">
    <source>
        <dbReference type="Proteomes" id="UP001431572"/>
    </source>
</evidence>
<proteinExistence type="predicted"/>
<dbReference type="Pfam" id="PF06108">
    <property type="entry name" value="DUF952"/>
    <property type="match status" value="1"/>
</dbReference>
<dbReference type="Gene3D" id="3.20.170.20">
    <property type="entry name" value="Protein of unknown function DUF952"/>
    <property type="match status" value="1"/>
</dbReference>
<gene>
    <name evidence="1" type="ORF">HXX08_20025</name>
    <name evidence="2" type="ORF">OZ401_003688</name>
</gene>
<dbReference type="InterPro" id="IPR009297">
    <property type="entry name" value="DUF952"/>
</dbReference>
<organism evidence="1 3">
    <name type="scientific">Candidatus Chlorohelix allophototropha</name>
    <dbReference type="NCBI Taxonomy" id="3003348"/>
    <lineage>
        <taxon>Bacteria</taxon>
        <taxon>Bacillati</taxon>
        <taxon>Chloroflexota</taxon>
        <taxon>Chloroflexia</taxon>
        <taxon>Candidatus Chloroheliales</taxon>
        <taxon>Candidatus Chloroheliaceae</taxon>
        <taxon>Candidatus Chlorohelix</taxon>
    </lineage>
</organism>
<evidence type="ECO:0000313" key="2">
    <source>
        <dbReference type="EMBL" id="WJW68087.1"/>
    </source>
</evidence>
<dbReference type="EMBL" id="JACATZ010000003">
    <property type="protein sequence ID" value="NWJ48150.1"/>
    <property type="molecule type" value="Genomic_DNA"/>
</dbReference>
<sequence>MSFTYHMVPCEYFEAQSQDKPYRPEPMVAGREEFIHCTDGEQNLADTGNRFYKGDPRPFYALLLDLEKLTSPFKYEDNARIFPHIYGALNREAIIAVLPFPRAEDGTFLPPA</sequence>
<keyword evidence="4" id="KW-1185">Reference proteome</keyword>
<dbReference type="Proteomes" id="UP000521676">
    <property type="component" value="Unassembled WGS sequence"/>
</dbReference>
<evidence type="ECO:0000313" key="3">
    <source>
        <dbReference type="Proteomes" id="UP000521676"/>
    </source>
</evidence>
<reference evidence="1 3" key="1">
    <citation type="submission" date="2020-06" db="EMBL/GenBank/DDBJ databases">
        <title>Anoxygenic phototrophic Chloroflexota member uses a Type I reaction center.</title>
        <authorList>
            <person name="Tsuji J.M."/>
            <person name="Shaw N.A."/>
            <person name="Nagashima S."/>
            <person name="Venkiteswaran J."/>
            <person name="Schiff S.L."/>
            <person name="Hanada S."/>
            <person name="Tank M."/>
            <person name="Neufeld J.D."/>
        </authorList>
    </citation>
    <scope>NUCLEOTIDE SEQUENCE [LARGE SCALE GENOMIC DNA]</scope>
    <source>
        <strain evidence="1">L227-S17</strain>
    </source>
</reference>
<dbReference type="EMBL" id="CP128400">
    <property type="protein sequence ID" value="WJW68087.1"/>
    <property type="molecule type" value="Genomic_DNA"/>
</dbReference>